<feature type="region of interest" description="Disordered" evidence="2">
    <location>
        <begin position="158"/>
        <end position="183"/>
    </location>
</feature>
<organism evidence="3 4">
    <name type="scientific">Branchiostoma lanceolatum</name>
    <name type="common">Common lancelet</name>
    <name type="synonym">Amphioxus lanceolatum</name>
    <dbReference type="NCBI Taxonomy" id="7740"/>
    <lineage>
        <taxon>Eukaryota</taxon>
        <taxon>Metazoa</taxon>
        <taxon>Chordata</taxon>
        <taxon>Cephalochordata</taxon>
        <taxon>Leptocardii</taxon>
        <taxon>Amphioxiformes</taxon>
        <taxon>Branchiostomatidae</taxon>
        <taxon>Branchiostoma</taxon>
    </lineage>
</organism>
<dbReference type="AlphaFoldDB" id="A0A8J9Z116"/>
<dbReference type="PANTHER" id="PTHR15157:SF5">
    <property type="entry name" value="UV RADIATION RESISTANCE-ASSOCIATED GENE PROTEIN"/>
    <property type="match status" value="1"/>
</dbReference>
<sequence>MRMATRDARYRVTHPDHSLQQRRLRHLRSVSARNIVAPPQSDQQWRGCLLDTYFTLCTTCEQGPNSREFYRSEVIRKSLNPIWKSFELRSLQDGIDTSITSFIVQLWGGTEEKYSLLIEWKVHLGGLRYIGPHVTQDGHGQSPNTIIFGMFEGYYTAPDHNTERSHENQANTSRQRALQQDHLSPRQSYNGFSLLRVHTTQRAIKQTQMAVSRIQEAIDDRMEQQRIKARLDPEVVSERETLRLRVALLHEELRKQTTSLQMAQETCKNERKTRQQRESELEMKREGLAQAKLDLGERMKGHIEKRETLVKSKAQLAVRRRQLIAELAEIYPIAQLPNGRHTICGVWLPNAEELQGKDDNMVEAGLGYAAHLLMMIAQFLQLPLQYPIIYRGSKSKIRDPITAKLADRDREFPLYSKGKERFQFSYAVFLLNKNIAQLRYYCGLGTSDLRLTLPNLKSLLEQRLGVRFEATLPGALPQRPLPAPPPQSPAQPAAQQNSVPVPVSNKDAMDGPTSLPNTSNVNPKPYPVQVQSGLGNPVVNTRTTNGSFPEKVKPIPTHANFPATSNGALPKEKHEQSIAEVPSVPPVIRTQTSPQTLPQTSQEAILVDTGRSEVTVLPQTAMQNAQVLTSQLPVETTDSKKEDAGNSSPGVHRDLLTLQGRTSRKSSVGDSDGNNSHDNDSDVNQDYVEQFKRISLTEDVIDAMQSQEATNPENVAIVDGLQPNSDNRAQPTTTKPSSTLSSNPVSSAEVRITVDIKPKANVPNSNPTGHQSDPGLENPGEDVEVPLSIEDAIRNAQIGGLSDDITSRAAALSAQPKSFKKVSSSMAGKT</sequence>
<feature type="region of interest" description="Disordered" evidence="2">
    <location>
        <begin position="629"/>
        <end position="684"/>
    </location>
</feature>
<feature type="compositionally biased region" description="Polar residues" evidence="2">
    <location>
        <begin position="821"/>
        <end position="830"/>
    </location>
</feature>
<evidence type="ECO:0000256" key="2">
    <source>
        <dbReference type="SAM" id="MobiDB-lite"/>
    </source>
</evidence>
<dbReference type="InterPro" id="IPR018791">
    <property type="entry name" value="UV_resistance/autophagy_Atg14"/>
</dbReference>
<evidence type="ECO:0000256" key="1">
    <source>
        <dbReference type="ARBA" id="ARBA00023054"/>
    </source>
</evidence>
<dbReference type="GO" id="GO:0035493">
    <property type="term" value="P:SNARE complex assembly"/>
    <property type="evidence" value="ECO:0007669"/>
    <property type="project" value="TreeGrafter"/>
</dbReference>
<feature type="compositionally biased region" description="Low complexity" evidence="2">
    <location>
        <begin position="490"/>
        <end position="503"/>
    </location>
</feature>
<dbReference type="GO" id="GO:0032991">
    <property type="term" value="C:protein-containing complex"/>
    <property type="evidence" value="ECO:0007669"/>
    <property type="project" value="UniProtKB-ARBA"/>
</dbReference>
<dbReference type="Pfam" id="PF10186">
    <property type="entry name" value="ATG14"/>
    <property type="match status" value="1"/>
</dbReference>
<keyword evidence="4" id="KW-1185">Reference proteome</keyword>
<feature type="compositionally biased region" description="Polar residues" evidence="2">
    <location>
        <begin position="762"/>
        <end position="771"/>
    </location>
</feature>
<feature type="compositionally biased region" description="Polar residues" evidence="2">
    <location>
        <begin position="168"/>
        <end position="183"/>
    </location>
</feature>
<dbReference type="OrthoDB" id="72772at2759"/>
<reference evidence="3" key="1">
    <citation type="submission" date="2022-01" db="EMBL/GenBank/DDBJ databases">
        <authorList>
            <person name="Braso-Vives M."/>
        </authorList>
    </citation>
    <scope>NUCLEOTIDE SEQUENCE</scope>
</reference>
<feature type="region of interest" description="Disordered" evidence="2">
    <location>
        <begin position="475"/>
        <end position="567"/>
    </location>
</feature>
<dbReference type="GO" id="GO:0000323">
    <property type="term" value="C:lytic vacuole"/>
    <property type="evidence" value="ECO:0007669"/>
    <property type="project" value="TreeGrafter"/>
</dbReference>
<dbReference type="PANTHER" id="PTHR15157">
    <property type="entry name" value="UV RADIATION RESISTANCE-ASSOCIATED GENE PROTEIN"/>
    <property type="match status" value="1"/>
</dbReference>
<feature type="region of interest" description="Disordered" evidence="2">
    <location>
        <begin position="811"/>
        <end position="830"/>
    </location>
</feature>
<feature type="compositionally biased region" description="Low complexity" evidence="2">
    <location>
        <begin position="731"/>
        <end position="747"/>
    </location>
</feature>
<evidence type="ECO:0000313" key="3">
    <source>
        <dbReference type="EMBL" id="CAH1245605.1"/>
    </source>
</evidence>
<gene>
    <name evidence="3" type="primary">UVRAG</name>
    <name evidence="3" type="ORF">BLAG_LOCUS7874</name>
</gene>
<feature type="compositionally biased region" description="Pro residues" evidence="2">
    <location>
        <begin position="479"/>
        <end position="489"/>
    </location>
</feature>
<proteinExistence type="predicted"/>
<dbReference type="GO" id="GO:0000149">
    <property type="term" value="F:SNARE binding"/>
    <property type="evidence" value="ECO:0007669"/>
    <property type="project" value="TreeGrafter"/>
</dbReference>
<keyword evidence="1" id="KW-0175">Coiled coil</keyword>
<feature type="compositionally biased region" description="Polar residues" evidence="2">
    <location>
        <begin position="529"/>
        <end position="547"/>
    </location>
</feature>
<dbReference type="GO" id="GO:0005768">
    <property type="term" value="C:endosome"/>
    <property type="evidence" value="ECO:0007669"/>
    <property type="project" value="TreeGrafter"/>
</dbReference>
<name>A0A8J9Z116_BRALA</name>
<dbReference type="EMBL" id="OV696699">
    <property type="protein sequence ID" value="CAH1245605.1"/>
    <property type="molecule type" value="Genomic_DNA"/>
</dbReference>
<protein>
    <submittedName>
        <fullName evidence="3">UVRAG protein</fullName>
    </submittedName>
</protein>
<feature type="region of interest" description="Disordered" evidence="2">
    <location>
        <begin position="707"/>
        <end position="786"/>
    </location>
</feature>
<accession>A0A8J9Z116</accession>
<dbReference type="Proteomes" id="UP000838412">
    <property type="component" value="Chromosome 14"/>
</dbReference>
<evidence type="ECO:0000313" key="4">
    <source>
        <dbReference type="Proteomes" id="UP000838412"/>
    </source>
</evidence>